<dbReference type="Gene3D" id="3.10.100.10">
    <property type="entry name" value="Mannose-Binding Protein A, subunit A"/>
    <property type="match status" value="1"/>
</dbReference>
<dbReference type="SUPFAM" id="SSF56436">
    <property type="entry name" value="C-type lectin-like"/>
    <property type="match status" value="1"/>
</dbReference>
<dbReference type="GO" id="GO:0005509">
    <property type="term" value="F:calcium ion binding"/>
    <property type="evidence" value="ECO:0007669"/>
    <property type="project" value="InterPro"/>
</dbReference>
<feature type="disulfide bond" evidence="18">
    <location>
        <begin position="222"/>
        <end position="249"/>
    </location>
</feature>
<dbReference type="Gene3D" id="2.10.25.10">
    <property type="entry name" value="Laminin"/>
    <property type="match status" value="1"/>
</dbReference>
<dbReference type="SMART" id="SM00179">
    <property type="entry name" value="EGF_CA"/>
    <property type="match status" value="1"/>
</dbReference>
<feature type="domain" description="EGF-like" evidence="21">
    <location>
        <begin position="151"/>
        <end position="187"/>
    </location>
</feature>
<dbReference type="InterPro" id="IPR035976">
    <property type="entry name" value="Sushi/SCR/CCP_sf"/>
</dbReference>
<feature type="disulfide bond" evidence="18">
    <location>
        <begin position="596"/>
        <end position="623"/>
    </location>
</feature>
<dbReference type="InterPro" id="IPR000742">
    <property type="entry name" value="EGF"/>
</dbReference>
<dbReference type="InterPro" id="IPR001304">
    <property type="entry name" value="C-type_lectin-like"/>
</dbReference>
<dbReference type="InterPro" id="IPR018378">
    <property type="entry name" value="C-type_lectin_CS"/>
</dbReference>
<feature type="domain" description="Sushi" evidence="23">
    <location>
        <begin position="184"/>
        <end position="251"/>
    </location>
</feature>
<evidence type="ECO:0008006" key="26">
    <source>
        <dbReference type="Google" id="ProtNLM"/>
    </source>
</evidence>
<evidence type="ECO:0000313" key="24">
    <source>
        <dbReference type="EMBL" id="KAK2835610.1"/>
    </source>
</evidence>
<dbReference type="PANTHER" id="PTHR45656:SF4">
    <property type="entry name" value="PROTEIN CBR-CLEC-78"/>
    <property type="match status" value="1"/>
</dbReference>
<dbReference type="EMBL" id="JAUPFM010000012">
    <property type="protein sequence ID" value="KAK2835610.1"/>
    <property type="molecule type" value="Genomic_DNA"/>
</dbReference>
<feature type="disulfide bond" evidence="18">
    <location>
        <begin position="286"/>
        <end position="313"/>
    </location>
</feature>
<dbReference type="Proteomes" id="UP001187415">
    <property type="component" value="Unassembled WGS sequence"/>
</dbReference>
<evidence type="ECO:0000256" key="1">
    <source>
        <dbReference type="ARBA" id="ARBA00004251"/>
    </source>
</evidence>
<evidence type="ECO:0000256" key="16">
    <source>
        <dbReference type="ARBA" id="ARBA00023180"/>
    </source>
</evidence>
<dbReference type="PROSITE" id="PS50923">
    <property type="entry name" value="SUSHI"/>
    <property type="match status" value="9"/>
</dbReference>
<evidence type="ECO:0000256" key="20">
    <source>
        <dbReference type="SAM" id="SignalP"/>
    </source>
</evidence>
<feature type="chain" id="PRO_5041698371" description="Selectin P" evidence="20">
    <location>
        <begin position="23"/>
        <end position="810"/>
    </location>
</feature>
<evidence type="ECO:0000256" key="8">
    <source>
        <dbReference type="ARBA" id="ARBA00022729"/>
    </source>
</evidence>
<dbReference type="InterPro" id="IPR001881">
    <property type="entry name" value="EGF-like_Ca-bd_dom"/>
</dbReference>
<dbReference type="GO" id="GO:0030246">
    <property type="term" value="F:carbohydrate binding"/>
    <property type="evidence" value="ECO:0007669"/>
    <property type="project" value="UniProtKB-KW"/>
</dbReference>
<reference evidence="24" key="1">
    <citation type="submission" date="2023-07" db="EMBL/GenBank/DDBJ databases">
        <title>Chromosome-level Genome Assembly of Striped Snakehead (Channa striata).</title>
        <authorList>
            <person name="Liu H."/>
        </authorList>
    </citation>
    <scope>NUCLEOTIDE SEQUENCE</scope>
    <source>
        <strain evidence="24">Gz</strain>
        <tissue evidence="24">Muscle</tissue>
    </source>
</reference>
<feature type="disulfide bond" evidence="18">
    <location>
        <begin position="348"/>
        <end position="375"/>
    </location>
</feature>
<keyword evidence="3" id="KW-1003">Cell membrane</keyword>
<dbReference type="CDD" id="cd03592">
    <property type="entry name" value="CLECT_selectins_like"/>
    <property type="match status" value="1"/>
</dbReference>
<evidence type="ECO:0000256" key="11">
    <source>
        <dbReference type="ARBA" id="ARBA00022837"/>
    </source>
</evidence>
<feature type="transmembrane region" description="Helical" evidence="19">
    <location>
        <begin position="758"/>
        <end position="783"/>
    </location>
</feature>
<dbReference type="PROSITE" id="PS50041">
    <property type="entry name" value="C_TYPE_LECTIN_2"/>
    <property type="match status" value="1"/>
</dbReference>
<dbReference type="InterPro" id="IPR016186">
    <property type="entry name" value="C-type_lectin-like/link_sf"/>
</dbReference>
<evidence type="ECO:0000256" key="17">
    <source>
        <dbReference type="PROSITE-ProRule" id="PRU00076"/>
    </source>
</evidence>
<evidence type="ECO:0000259" key="22">
    <source>
        <dbReference type="PROSITE" id="PS50041"/>
    </source>
</evidence>
<comment type="subcellular location">
    <subcellularLocation>
        <location evidence="1">Cell membrane</location>
        <topology evidence="1">Single-pass type I membrane protein</topology>
    </subcellularLocation>
</comment>
<dbReference type="Pfam" id="PF00084">
    <property type="entry name" value="Sushi"/>
    <property type="match status" value="9"/>
</dbReference>
<dbReference type="FunFam" id="3.10.100.10:FF:000007">
    <property type="entry name" value="L-selectin"/>
    <property type="match status" value="1"/>
</dbReference>
<feature type="domain" description="Sushi" evidence="23">
    <location>
        <begin position="316"/>
        <end position="377"/>
    </location>
</feature>
<dbReference type="Gene3D" id="2.10.70.10">
    <property type="entry name" value="Complement Module, domain 1"/>
    <property type="match status" value="9"/>
</dbReference>
<feature type="domain" description="C-type lectin" evidence="22">
    <location>
        <begin position="31"/>
        <end position="151"/>
    </location>
</feature>
<feature type="signal peptide" evidence="20">
    <location>
        <begin position="1"/>
        <end position="22"/>
    </location>
</feature>
<dbReference type="InterPro" id="IPR002396">
    <property type="entry name" value="Selectin_superfamily"/>
</dbReference>
<keyword evidence="4 17" id="KW-0245">EGF-like domain</keyword>
<keyword evidence="11" id="KW-0106">Calcium</keyword>
<dbReference type="SMART" id="SM00034">
    <property type="entry name" value="CLECT"/>
    <property type="match status" value="1"/>
</dbReference>
<dbReference type="FunFam" id="2.10.70.10:FF:000001">
    <property type="entry name" value="Selectin P"/>
    <property type="match status" value="7"/>
</dbReference>
<feature type="domain" description="Sushi" evidence="23">
    <location>
        <begin position="252"/>
        <end position="315"/>
    </location>
</feature>
<feature type="domain" description="Sushi" evidence="23">
    <location>
        <begin position="689"/>
        <end position="751"/>
    </location>
</feature>
<dbReference type="SUPFAM" id="SSF57535">
    <property type="entry name" value="Complement control module/SCR domain"/>
    <property type="match status" value="9"/>
</dbReference>
<feature type="disulfide bond" evidence="18">
    <location>
        <begin position="410"/>
        <end position="437"/>
    </location>
</feature>
<evidence type="ECO:0000256" key="6">
    <source>
        <dbReference type="ARBA" id="ARBA00022692"/>
    </source>
</evidence>
<comment type="similarity">
    <text evidence="2">Belongs to the selectin/LECAM family.</text>
</comment>
<dbReference type="InterPro" id="IPR033991">
    <property type="entry name" value="Selectin_CTLD"/>
</dbReference>
<evidence type="ECO:0000256" key="10">
    <source>
        <dbReference type="ARBA" id="ARBA00022737"/>
    </source>
</evidence>
<feature type="domain" description="Sushi" evidence="23">
    <location>
        <begin position="378"/>
        <end position="439"/>
    </location>
</feature>
<keyword evidence="15 17" id="KW-1015">Disulfide bond</keyword>
<evidence type="ECO:0000256" key="12">
    <source>
        <dbReference type="ARBA" id="ARBA00022889"/>
    </source>
</evidence>
<dbReference type="GO" id="GO:0005886">
    <property type="term" value="C:plasma membrane"/>
    <property type="evidence" value="ECO:0007669"/>
    <property type="project" value="UniProtKB-SubCell"/>
</dbReference>
<evidence type="ECO:0000256" key="18">
    <source>
        <dbReference type="PROSITE-ProRule" id="PRU00302"/>
    </source>
</evidence>
<accession>A0AA88MD03</accession>
<evidence type="ECO:0000256" key="19">
    <source>
        <dbReference type="SAM" id="Phobius"/>
    </source>
</evidence>
<evidence type="ECO:0000256" key="9">
    <source>
        <dbReference type="ARBA" id="ARBA00022734"/>
    </source>
</evidence>
<dbReference type="SMART" id="SM00181">
    <property type="entry name" value="EGF"/>
    <property type="match status" value="1"/>
</dbReference>
<dbReference type="SMART" id="SM00032">
    <property type="entry name" value="CCP"/>
    <property type="match status" value="9"/>
</dbReference>
<feature type="disulfide bond" evidence="17">
    <location>
        <begin position="177"/>
        <end position="186"/>
    </location>
</feature>
<gene>
    <name evidence="24" type="ORF">Q5P01_016094</name>
</gene>
<dbReference type="Pfam" id="PF00059">
    <property type="entry name" value="Lectin_C"/>
    <property type="match status" value="1"/>
</dbReference>
<evidence type="ECO:0000256" key="2">
    <source>
        <dbReference type="ARBA" id="ARBA00007360"/>
    </source>
</evidence>
<feature type="disulfide bond" evidence="18">
    <location>
        <begin position="534"/>
        <end position="561"/>
    </location>
</feature>
<keyword evidence="7" id="KW-0479">Metal-binding</keyword>
<evidence type="ECO:0000256" key="4">
    <source>
        <dbReference type="ARBA" id="ARBA00022536"/>
    </source>
</evidence>
<evidence type="ECO:0000256" key="15">
    <source>
        <dbReference type="ARBA" id="ARBA00023157"/>
    </source>
</evidence>
<dbReference type="InterPro" id="IPR000436">
    <property type="entry name" value="Sushi_SCR_CCP_dom"/>
</dbReference>
<feature type="domain" description="Sushi" evidence="23">
    <location>
        <begin position="626"/>
        <end position="688"/>
    </location>
</feature>
<feature type="disulfide bond" evidence="18">
    <location>
        <begin position="472"/>
        <end position="499"/>
    </location>
</feature>
<name>A0AA88MD03_CHASR</name>
<dbReference type="PROSITE" id="PS00022">
    <property type="entry name" value="EGF_1"/>
    <property type="match status" value="1"/>
</dbReference>
<dbReference type="Pfam" id="PF00008">
    <property type="entry name" value="EGF"/>
    <property type="match status" value="1"/>
</dbReference>
<comment type="caution">
    <text evidence="24">The sequence shown here is derived from an EMBL/GenBank/DDBJ whole genome shotgun (WGS) entry which is preliminary data.</text>
</comment>
<sequence>MKCKFWTNLYWRVLIAVFIVFAQDLSSRRGAQAWTYNYSIIPNRTWHEARKWCQDNFKDMVETQNQEEVDFLNNFLPFYSKYYWIGIHKVAGLWTWTGTNKNVPEEFQNWAQNEPDKLPNQDCVEIYIKRGKDTAKWNNENCSKLKGTVCYTDSCAQDSCSAHADCVETVGNYTCQCHPGFTGPRCEEPIACKPFLDPKQGSHYCFDPFGFNRFNSSCHFLCELGFELIGAPQLLCQATGHWNHPVPLCQVKPCPALNHTSVNGGSIKCSHPIAPYSFNSTCDVLCDEGYELRAQGRIRCDHTGQWTASVPACTIKKCSPLLFPVWGNMTCVDTLEPFSFGSRCGFTCQEGYYLSGDSTLTCLASGQWSEPTPTCTVVQCNILSAPPAASMQCQHPLGLYSYGSTCTVQCDEGFDLTGTNVTKCSSQGSWSHALPVCQAKRCDPINSPPHGSLSCTNSHGSFSFGSRCNTACDEGFVQSGTGLTECTSLGTWSADVPHCLVKRCPALNSPVFGSLICSDPHEVFSFGSQCTSTCEEGFLLNGTADTECTSMGTWTANIPHCLAQRCPSLNSPSHGSMVCSDRHEVFSFGSLCTFSCKEGFVLNGTADTECTSLGMWSRETPHCLARLCPLVDQTPQHGKMNCSHPYLPFSYGSLCDFECNEGFSLRGSPAMTCNSSGHWSSDLPTCHPLQCEPIHPSSLLLSMNCSHPLGNFSFGSQCLFTCKEGFSLNGTDTLICSAAGLWNGSLPTCIDMQVGSAMLLYTGVGTSSVVISLVLIGLALLILTRFKKRGKMIKSDVLTWEDKENPAFEF</sequence>
<dbReference type="InterPro" id="IPR051277">
    <property type="entry name" value="SEZ6_CSMD_C4BPB_Regulators"/>
</dbReference>
<protein>
    <recommendedName>
        <fullName evidence="26">Selectin P</fullName>
    </recommendedName>
</protein>
<keyword evidence="16" id="KW-0325">Glycoprotein</keyword>
<keyword evidence="14 19" id="KW-0472">Membrane</keyword>
<dbReference type="PROSITE" id="PS01186">
    <property type="entry name" value="EGF_2"/>
    <property type="match status" value="1"/>
</dbReference>
<evidence type="ECO:0000256" key="14">
    <source>
        <dbReference type="ARBA" id="ARBA00023136"/>
    </source>
</evidence>
<dbReference type="AlphaFoldDB" id="A0AA88MD03"/>
<dbReference type="PROSITE" id="PS00615">
    <property type="entry name" value="C_TYPE_LECTIN_1"/>
    <property type="match status" value="1"/>
</dbReference>
<evidence type="ECO:0000256" key="7">
    <source>
        <dbReference type="ARBA" id="ARBA00022723"/>
    </source>
</evidence>
<comment type="caution">
    <text evidence="17">Lacks conserved residue(s) required for the propagation of feature annotation.</text>
</comment>
<evidence type="ECO:0000259" key="21">
    <source>
        <dbReference type="PROSITE" id="PS50026"/>
    </source>
</evidence>
<dbReference type="CDD" id="cd00033">
    <property type="entry name" value="CCP"/>
    <property type="match status" value="9"/>
</dbReference>
<dbReference type="PRINTS" id="PR00343">
    <property type="entry name" value="SELECTIN"/>
</dbReference>
<feature type="domain" description="Sushi" evidence="23">
    <location>
        <begin position="440"/>
        <end position="501"/>
    </location>
</feature>
<dbReference type="CDD" id="cd00054">
    <property type="entry name" value="EGF_CA"/>
    <property type="match status" value="1"/>
</dbReference>
<dbReference type="PANTHER" id="PTHR45656">
    <property type="entry name" value="PROTEIN CBR-CLEC-78"/>
    <property type="match status" value="1"/>
</dbReference>
<keyword evidence="12" id="KW-0130">Cell adhesion</keyword>
<keyword evidence="13 19" id="KW-1133">Transmembrane helix</keyword>
<feature type="domain" description="Sushi" evidence="23">
    <location>
        <begin position="564"/>
        <end position="625"/>
    </location>
</feature>
<keyword evidence="10" id="KW-0677">Repeat</keyword>
<evidence type="ECO:0000256" key="13">
    <source>
        <dbReference type="ARBA" id="ARBA00022989"/>
    </source>
</evidence>
<evidence type="ECO:0000256" key="3">
    <source>
        <dbReference type="ARBA" id="ARBA00022475"/>
    </source>
</evidence>
<evidence type="ECO:0000256" key="5">
    <source>
        <dbReference type="ARBA" id="ARBA00022659"/>
    </source>
</evidence>
<keyword evidence="25" id="KW-1185">Reference proteome</keyword>
<keyword evidence="9" id="KW-0430">Lectin</keyword>
<evidence type="ECO:0000259" key="23">
    <source>
        <dbReference type="PROSITE" id="PS50923"/>
    </source>
</evidence>
<keyword evidence="5 18" id="KW-0768">Sushi</keyword>
<keyword evidence="6 19" id="KW-0812">Transmembrane</keyword>
<feature type="domain" description="Sushi" evidence="23">
    <location>
        <begin position="502"/>
        <end position="563"/>
    </location>
</feature>
<dbReference type="GO" id="GO:0007155">
    <property type="term" value="P:cell adhesion"/>
    <property type="evidence" value="ECO:0007669"/>
    <property type="project" value="UniProtKB-KW"/>
</dbReference>
<evidence type="ECO:0000313" key="25">
    <source>
        <dbReference type="Proteomes" id="UP001187415"/>
    </source>
</evidence>
<proteinExistence type="inferred from homology"/>
<feature type="disulfide bond" evidence="18">
    <location>
        <begin position="722"/>
        <end position="749"/>
    </location>
</feature>
<organism evidence="24 25">
    <name type="scientific">Channa striata</name>
    <name type="common">Snakehead murrel</name>
    <name type="synonym">Ophicephalus striatus</name>
    <dbReference type="NCBI Taxonomy" id="64152"/>
    <lineage>
        <taxon>Eukaryota</taxon>
        <taxon>Metazoa</taxon>
        <taxon>Chordata</taxon>
        <taxon>Craniata</taxon>
        <taxon>Vertebrata</taxon>
        <taxon>Euteleostomi</taxon>
        <taxon>Actinopterygii</taxon>
        <taxon>Neopterygii</taxon>
        <taxon>Teleostei</taxon>
        <taxon>Neoteleostei</taxon>
        <taxon>Acanthomorphata</taxon>
        <taxon>Anabantaria</taxon>
        <taxon>Anabantiformes</taxon>
        <taxon>Channoidei</taxon>
        <taxon>Channidae</taxon>
        <taxon>Channa</taxon>
    </lineage>
</organism>
<feature type="disulfide bond" evidence="18">
    <location>
        <begin position="659"/>
        <end position="686"/>
    </location>
</feature>
<dbReference type="PROSITE" id="PS50026">
    <property type="entry name" value="EGF_3"/>
    <property type="match status" value="1"/>
</dbReference>
<dbReference type="InterPro" id="IPR016187">
    <property type="entry name" value="CTDL_fold"/>
</dbReference>
<keyword evidence="8 20" id="KW-0732">Signal</keyword>